<dbReference type="PROSITE" id="PS50995">
    <property type="entry name" value="HTH_MARR_2"/>
    <property type="match status" value="1"/>
</dbReference>
<gene>
    <name evidence="2" type="ORF">IF129_14585</name>
</gene>
<evidence type="ECO:0000313" key="2">
    <source>
        <dbReference type="EMBL" id="MBD3932776.1"/>
    </source>
</evidence>
<dbReference type="RefSeq" id="WP_191210064.1">
    <property type="nucleotide sequence ID" value="NZ_BAABKL010000014.1"/>
</dbReference>
<feature type="domain" description="HTH marR-type" evidence="1">
    <location>
        <begin position="11"/>
        <end position="145"/>
    </location>
</feature>
<dbReference type="Proteomes" id="UP000632289">
    <property type="component" value="Unassembled WGS sequence"/>
</dbReference>
<evidence type="ECO:0000313" key="3">
    <source>
        <dbReference type="Proteomes" id="UP000632289"/>
    </source>
</evidence>
<keyword evidence="3" id="KW-1185">Reference proteome</keyword>
<comment type="caution">
    <text evidence="2">The sequence shown here is derived from an EMBL/GenBank/DDBJ whole genome shotgun (WGS) entry which is preliminary data.</text>
</comment>
<dbReference type="GO" id="GO:0006950">
    <property type="term" value="P:response to stress"/>
    <property type="evidence" value="ECO:0007669"/>
    <property type="project" value="TreeGrafter"/>
</dbReference>
<dbReference type="PANTHER" id="PTHR33164:SF43">
    <property type="entry name" value="HTH-TYPE TRANSCRIPTIONAL REPRESSOR YETL"/>
    <property type="match status" value="1"/>
</dbReference>
<dbReference type="GO" id="GO:0003700">
    <property type="term" value="F:DNA-binding transcription factor activity"/>
    <property type="evidence" value="ECO:0007669"/>
    <property type="project" value="InterPro"/>
</dbReference>
<proteinExistence type="predicted"/>
<accession>A0A927IDY7</accession>
<dbReference type="InterPro" id="IPR039422">
    <property type="entry name" value="MarR/SlyA-like"/>
</dbReference>
<dbReference type="InterPro" id="IPR036390">
    <property type="entry name" value="WH_DNA-bd_sf"/>
</dbReference>
<dbReference type="PANTHER" id="PTHR33164">
    <property type="entry name" value="TRANSCRIPTIONAL REGULATOR, MARR FAMILY"/>
    <property type="match status" value="1"/>
</dbReference>
<dbReference type="Gene3D" id="1.10.10.10">
    <property type="entry name" value="Winged helix-like DNA-binding domain superfamily/Winged helix DNA-binding domain"/>
    <property type="match status" value="1"/>
</dbReference>
<organism evidence="2 3">
    <name type="scientific">Streptomyces chumphonensis</name>
    <dbReference type="NCBI Taxonomy" id="1214925"/>
    <lineage>
        <taxon>Bacteria</taxon>
        <taxon>Bacillati</taxon>
        <taxon>Actinomycetota</taxon>
        <taxon>Actinomycetes</taxon>
        <taxon>Kitasatosporales</taxon>
        <taxon>Streptomycetaceae</taxon>
        <taxon>Streptomyces</taxon>
    </lineage>
</organism>
<sequence>MAPSDDFTVNPALLAHQVDRLGQLLSSATAAAAARVGLTRAEADILRALLRAQDQRLRPTSLAATCGLSSGGTSNIIQRLARSGFVNREANTRDGRSNWVHLTPEGAELTRLVAETVTECHARLLARLPCGTAAHLLQALNTTLAHIDEAGEPTTAGRGN</sequence>
<dbReference type="SUPFAM" id="SSF46785">
    <property type="entry name" value="Winged helix' DNA-binding domain"/>
    <property type="match status" value="1"/>
</dbReference>
<name>A0A927IDY7_9ACTN</name>
<reference evidence="2" key="1">
    <citation type="submission" date="2020-09" db="EMBL/GenBank/DDBJ databases">
        <title>Secondary metabolite and genome analysis of marine Streptomyces chumphonensis KK1-2T.</title>
        <authorList>
            <person name="Phongsopitanun W."/>
            <person name="Kanchanasin P."/>
            <person name="Pittayakhajonwut P."/>
            <person name="Suwanborirux K."/>
            <person name="Tanasupawat S."/>
        </authorList>
    </citation>
    <scope>NUCLEOTIDE SEQUENCE</scope>
    <source>
        <strain evidence="2">KK1-2</strain>
    </source>
</reference>
<dbReference type="EMBL" id="JACXYU010000006">
    <property type="protein sequence ID" value="MBD3932776.1"/>
    <property type="molecule type" value="Genomic_DNA"/>
</dbReference>
<dbReference type="InterPro" id="IPR000835">
    <property type="entry name" value="HTH_MarR-typ"/>
</dbReference>
<dbReference type="InterPro" id="IPR036388">
    <property type="entry name" value="WH-like_DNA-bd_sf"/>
</dbReference>
<protein>
    <submittedName>
        <fullName evidence="2">MarR family transcriptional regulator</fullName>
    </submittedName>
</protein>
<dbReference type="AlphaFoldDB" id="A0A927IDY7"/>
<dbReference type="SMART" id="SM00347">
    <property type="entry name" value="HTH_MARR"/>
    <property type="match status" value="1"/>
</dbReference>
<evidence type="ECO:0000259" key="1">
    <source>
        <dbReference type="PROSITE" id="PS50995"/>
    </source>
</evidence>
<dbReference type="Pfam" id="PF12802">
    <property type="entry name" value="MarR_2"/>
    <property type="match status" value="1"/>
</dbReference>